<dbReference type="EMBL" id="JBAHYK010001123">
    <property type="protein sequence ID" value="KAL0569417.1"/>
    <property type="molecule type" value="Genomic_DNA"/>
</dbReference>
<comment type="caution">
    <text evidence="1">The sequence shown here is derived from an EMBL/GenBank/DDBJ whole genome shotgun (WGS) entry which is preliminary data.</text>
</comment>
<dbReference type="Proteomes" id="UP001465976">
    <property type="component" value="Unassembled WGS sequence"/>
</dbReference>
<accession>A0ABR3F2I2</accession>
<proteinExistence type="predicted"/>
<evidence type="ECO:0000313" key="2">
    <source>
        <dbReference type="Proteomes" id="UP001465976"/>
    </source>
</evidence>
<gene>
    <name evidence="1" type="ORF">V5O48_012544</name>
</gene>
<organism evidence="1 2">
    <name type="scientific">Marasmius crinis-equi</name>
    <dbReference type="NCBI Taxonomy" id="585013"/>
    <lineage>
        <taxon>Eukaryota</taxon>
        <taxon>Fungi</taxon>
        <taxon>Dikarya</taxon>
        <taxon>Basidiomycota</taxon>
        <taxon>Agaricomycotina</taxon>
        <taxon>Agaricomycetes</taxon>
        <taxon>Agaricomycetidae</taxon>
        <taxon>Agaricales</taxon>
        <taxon>Marasmiineae</taxon>
        <taxon>Marasmiaceae</taxon>
        <taxon>Marasmius</taxon>
    </lineage>
</organism>
<name>A0ABR3F2I2_9AGAR</name>
<keyword evidence="2" id="KW-1185">Reference proteome</keyword>
<sequence>AAASIPNPEMPAQLLTGIGPVKCNMYIGSSHNVYDSSHPKFHELRGVFFARLGRTYFPVYQQDIPLWMLEGSATLMQLLTERAIVKGWVTPGEFAADGVDGHTNNEAVFIDSDDKVELIGHVSSDATMDIDLGELSNEEINMVEAYDVEVWVWLSEDIFPSTFNVTVKLEK</sequence>
<reference evidence="1 2" key="1">
    <citation type="submission" date="2024-02" db="EMBL/GenBank/DDBJ databases">
        <title>A draft genome for the cacao thread blight pathogen Marasmius crinis-equi.</title>
        <authorList>
            <person name="Cohen S.P."/>
            <person name="Baruah I.K."/>
            <person name="Amoako-Attah I."/>
            <person name="Bukari Y."/>
            <person name="Meinhardt L.W."/>
            <person name="Bailey B.A."/>
        </authorList>
    </citation>
    <scope>NUCLEOTIDE SEQUENCE [LARGE SCALE GENOMIC DNA]</scope>
    <source>
        <strain evidence="1 2">GH-76</strain>
    </source>
</reference>
<protein>
    <submittedName>
        <fullName evidence="1">Uncharacterized protein</fullName>
    </submittedName>
</protein>
<feature type="non-terminal residue" evidence="1">
    <location>
        <position position="1"/>
    </location>
</feature>
<evidence type="ECO:0000313" key="1">
    <source>
        <dbReference type="EMBL" id="KAL0569417.1"/>
    </source>
</evidence>